<dbReference type="Gene3D" id="3.50.30.10">
    <property type="entry name" value="Phosphohistidine domain"/>
    <property type="match status" value="1"/>
</dbReference>
<dbReference type="PANTHER" id="PTHR43615">
    <property type="entry name" value="PHOSPHOENOLPYRUVATE SYNTHASE-RELATED"/>
    <property type="match status" value="1"/>
</dbReference>
<dbReference type="Gene3D" id="3.30.470.20">
    <property type="entry name" value="ATP-grasp fold, B domain"/>
    <property type="match status" value="1"/>
</dbReference>
<reference evidence="5" key="1">
    <citation type="submission" date="2020-05" db="EMBL/GenBank/DDBJ databases">
        <authorList>
            <person name="Chiriac C."/>
            <person name="Salcher M."/>
            <person name="Ghai R."/>
            <person name="Kavagutti S V."/>
        </authorList>
    </citation>
    <scope>NUCLEOTIDE SEQUENCE</scope>
</reference>
<gene>
    <name evidence="5" type="ORF">UFOPK4098_00186</name>
</gene>
<evidence type="ECO:0000256" key="2">
    <source>
        <dbReference type="ARBA" id="ARBA00022840"/>
    </source>
</evidence>
<feature type="domain" description="PEP-utilising enzyme mobile" evidence="3">
    <location>
        <begin position="836"/>
        <end position="906"/>
    </location>
</feature>
<dbReference type="InterPro" id="IPR051549">
    <property type="entry name" value="PEP_Utilizing_Enz"/>
</dbReference>
<keyword evidence="2" id="KW-0067">ATP-binding</keyword>
<proteinExistence type="predicted"/>
<accession>A0A6J7PXB2</accession>
<name>A0A6J7PXB2_9ZZZZ</name>
<dbReference type="InterPro" id="IPR008279">
    <property type="entry name" value="PEP-util_enz_mobile_dom"/>
</dbReference>
<organism evidence="5">
    <name type="scientific">freshwater metagenome</name>
    <dbReference type="NCBI Taxonomy" id="449393"/>
    <lineage>
        <taxon>unclassified sequences</taxon>
        <taxon>metagenomes</taxon>
        <taxon>ecological metagenomes</taxon>
    </lineage>
</organism>
<dbReference type="EMBL" id="CAFBPN010000004">
    <property type="protein sequence ID" value="CAB5009265.1"/>
    <property type="molecule type" value="Genomic_DNA"/>
</dbReference>
<dbReference type="Pfam" id="PF00391">
    <property type="entry name" value="PEP-utilizers"/>
    <property type="match status" value="1"/>
</dbReference>
<dbReference type="SUPFAM" id="SSF52009">
    <property type="entry name" value="Phosphohistidine domain"/>
    <property type="match status" value="1"/>
</dbReference>
<dbReference type="InterPro" id="IPR013815">
    <property type="entry name" value="ATP_grasp_subdomain_1"/>
</dbReference>
<evidence type="ECO:0000313" key="5">
    <source>
        <dbReference type="EMBL" id="CAB5009265.1"/>
    </source>
</evidence>
<dbReference type="Gene3D" id="3.30.1490.20">
    <property type="entry name" value="ATP-grasp fold, A domain"/>
    <property type="match status" value="1"/>
</dbReference>
<dbReference type="GO" id="GO:0016301">
    <property type="term" value="F:kinase activity"/>
    <property type="evidence" value="ECO:0007669"/>
    <property type="project" value="InterPro"/>
</dbReference>
<dbReference type="FunFam" id="3.30.1490.20:FF:000010">
    <property type="entry name" value="Phosphoenolpyruvate synthase"/>
    <property type="match status" value="1"/>
</dbReference>
<dbReference type="InterPro" id="IPR036637">
    <property type="entry name" value="Phosphohistidine_dom_sf"/>
</dbReference>
<keyword evidence="1" id="KW-0547">Nucleotide-binding</keyword>
<feature type="domain" description="Pyruvate phosphate dikinase AMP/ATP-binding" evidence="4">
    <location>
        <begin position="17"/>
        <end position="322"/>
    </location>
</feature>
<evidence type="ECO:0000259" key="4">
    <source>
        <dbReference type="Pfam" id="PF01326"/>
    </source>
</evidence>
<dbReference type="Pfam" id="PF01326">
    <property type="entry name" value="PPDK_N"/>
    <property type="match status" value="1"/>
</dbReference>
<dbReference type="GO" id="GO:0005524">
    <property type="term" value="F:ATP binding"/>
    <property type="evidence" value="ECO:0007669"/>
    <property type="project" value="UniProtKB-KW"/>
</dbReference>
<protein>
    <submittedName>
        <fullName evidence="5">Unannotated protein</fullName>
    </submittedName>
</protein>
<sequence length="919" mass="103686">MEQLVCTLAEIDARHLSLVGGKGANLGELTAAGIPVPAAFIVTTNAYRQFIAKSGIAENILQLLLEVDHEDPATIEDVGIRIRTLFDNAETPQEIAADIKKQYLALCAGTAEISGLPVSVRSSATAEDLPGASFAGQQDTYLHISGSENVVAAVKRCWASLWTARAISYRHQRGFDHDTVLLAVVVQEMFPSEISGVIFTANPMTSNPQEFFINASWGLGEAVVSGHVNPDQIIFSKRNNQILERQTNEKLLMTVPDPGGQGSYEIEVPKHLVTQEVLTDSQVGELCRIAQLIEDHYGFPQDIEWGAAQGKFAILQAREITGADLDFGHDLELYKTPAALADMYDERWVWSRAYSDEVQTGPSTPSFYTYLQSGMTFLKANALKMTFTENWMGYTPDTFLDFPFFRWYGARAYYNLSFEKERIRRFIPPQARDEAALWPFPQNERDEIRALPFDWNELLALLWRLHNETPEVSLLGTTKVVYDNLEKWTDNEDMFWKNFDFTDKGVEDIFSAQLESRKGSKFGENVVLPFTIYIYALPPLLQWLCAEWLEDKDGSIYNKLVSGLQTKTGEENIALWNLSRLVRKSNWLKSLALEDNISDPLMRLQEHEDGRTFSPEFRKFLAAYGHRGGAERDAYHPRWHHQPGLIFEAMRPMLDIEDHESPEAHEVKLREQMLMTRGAMEAKLSGSTFGPSQVAFFKWFVDLVQDYFYYRDFERFYNDKTMSRSRDLYSHIAKRFLKKGLLEIDEDIFFLGRQEMLLADRGDLTASQVAVRVRSRRRTFEKYSDREPPKYIRGWTFFDDDVVNADGALVGIAASSGRVTGRARVCRKLSEISKVKKGDILITVATDPGWTTVFSIIGGLVVETGGVVAHAVMISREYGLPCVSNLGRACDLIPDGALITVDGSTGHVMILDDLVGDSL</sequence>
<dbReference type="SUPFAM" id="SSF56059">
    <property type="entry name" value="Glutathione synthetase ATP-binding domain-like"/>
    <property type="match status" value="1"/>
</dbReference>
<dbReference type="PANTHER" id="PTHR43615:SF1">
    <property type="entry name" value="PPDK_N DOMAIN-CONTAINING PROTEIN"/>
    <property type="match status" value="1"/>
</dbReference>
<dbReference type="AlphaFoldDB" id="A0A6J7PXB2"/>
<dbReference type="InterPro" id="IPR002192">
    <property type="entry name" value="PPDK_AMP/ATP-bd"/>
</dbReference>
<evidence type="ECO:0000256" key="1">
    <source>
        <dbReference type="ARBA" id="ARBA00022741"/>
    </source>
</evidence>
<evidence type="ECO:0000259" key="3">
    <source>
        <dbReference type="Pfam" id="PF00391"/>
    </source>
</evidence>